<reference evidence="1 2" key="1">
    <citation type="journal article" date="2014" name="PLoS Genet.">
        <title>The Genome of Spironucleus salmonicida Highlights a Fish Pathogen Adapted to Fluctuating Environments.</title>
        <authorList>
            <person name="Xu F."/>
            <person name="Jerlstrom-Hultqvist J."/>
            <person name="Einarsson E."/>
            <person name="Astvaldsson A."/>
            <person name="Svard S.G."/>
            <person name="Andersson J.O."/>
        </authorList>
    </citation>
    <scope>NUCLEOTIDE SEQUENCE</scope>
    <source>
        <strain evidence="2">ATCC 50377</strain>
    </source>
</reference>
<name>V6LG88_9EUKA</name>
<evidence type="ECO:0000313" key="2">
    <source>
        <dbReference type="EMBL" id="KAH0571520.1"/>
    </source>
</evidence>
<dbReference type="EMBL" id="KI546157">
    <property type="protein sequence ID" value="EST42681.1"/>
    <property type="molecule type" value="Genomic_DNA"/>
</dbReference>
<evidence type="ECO:0000313" key="1">
    <source>
        <dbReference type="EMBL" id="EST42681.1"/>
    </source>
</evidence>
<accession>V6LG88</accession>
<proteinExistence type="predicted"/>
<protein>
    <submittedName>
        <fullName evidence="1">Uncharacterized protein</fullName>
    </submittedName>
</protein>
<evidence type="ECO:0000313" key="3">
    <source>
        <dbReference type="Proteomes" id="UP000018208"/>
    </source>
</evidence>
<keyword evidence="3" id="KW-1185">Reference proteome</keyword>
<organism evidence="1">
    <name type="scientific">Spironucleus salmonicida</name>
    <dbReference type="NCBI Taxonomy" id="348837"/>
    <lineage>
        <taxon>Eukaryota</taxon>
        <taxon>Metamonada</taxon>
        <taxon>Diplomonadida</taxon>
        <taxon>Hexamitidae</taxon>
        <taxon>Hexamitinae</taxon>
        <taxon>Spironucleus</taxon>
    </lineage>
</organism>
<dbReference type="AlphaFoldDB" id="V6LG88"/>
<dbReference type="Proteomes" id="UP000018208">
    <property type="component" value="Unassembled WGS sequence"/>
</dbReference>
<sequence length="382" mass="44631">MSLTFQLKSTLEQESVPVDIYYSRGYFSQQKQYTMHSILVDKNIPSKKVYLPITGKVHLQQFENFKIKFPRQFSCTKQQISFQKDMDLAQQKDAVRCNYLKRGKKLVVILPDFYHFDGGYIKHLQNHLPSFIDDNSVLIINYLDSLLNADEYIDEFFTVLTDQIQQLIDKFQRPVFIICQGYSSCLARNLADIFGVPYLQINPYGYFNTLEQKQTNNIEQSLDDSFDYVDDSNLSKIAQMANFHLSQNWKCYKQTNPSHITYDIDISSMLVLQQEQYIDIIQDYTIFSNPKLIIPPSDKRTFRSIDIALTRLIENRCNNSNGITIYSFHSPFFCSDNIKRNKNCFYIGFTGHDVLIDSIQTLSDIMQVQQNSISNLDFQNEI</sequence>
<dbReference type="VEuPathDB" id="GiardiaDB:SS50377_25708"/>
<reference evidence="2" key="2">
    <citation type="submission" date="2020-12" db="EMBL/GenBank/DDBJ databases">
        <title>New Spironucleus salmonicida genome in near-complete chromosomes.</title>
        <authorList>
            <person name="Xu F."/>
            <person name="Kurt Z."/>
            <person name="Jimenez-Gonzalez A."/>
            <person name="Astvaldsson A."/>
            <person name="Andersson J.O."/>
            <person name="Svard S.G."/>
        </authorList>
    </citation>
    <scope>NUCLEOTIDE SEQUENCE</scope>
    <source>
        <strain evidence="2">ATCC 50377</strain>
    </source>
</reference>
<dbReference type="EMBL" id="AUWU02000006">
    <property type="protein sequence ID" value="KAH0571520.1"/>
    <property type="molecule type" value="Genomic_DNA"/>
</dbReference>
<gene>
    <name evidence="1" type="ORF">SS50377_17699</name>
    <name evidence="2" type="ORF">SS50377_25708</name>
</gene>